<organism evidence="1 2">
    <name type="scientific">Kordia aestuariivivens</name>
    <dbReference type="NCBI Taxonomy" id="2759037"/>
    <lineage>
        <taxon>Bacteria</taxon>
        <taxon>Pseudomonadati</taxon>
        <taxon>Bacteroidota</taxon>
        <taxon>Flavobacteriia</taxon>
        <taxon>Flavobacteriales</taxon>
        <taxon>Flavobacteriaceae</taxon>
        <taxon>Kordia</taxon>
    </lineage>
</organism>
<sequence length="218" mass="24921">MKKNTAFPITLLISILIFSCTLQPKKKEKAANPENELFIVDETFCIDKNLPKIEFSVEYPKHMKFLPAKPSEFPNQNYAIMGKYRNASTILEAIQIEALYATDSSKKKIDKQKTLRYILKGYRNFFASFTGETGVFKVNGKEYAMMRGKVEGRFYGTNAGTLTGKYLIQSVIVMGNEETSKGIVLTMMADQERTEIKTYDDFVTKGDLGEIWQTLEFY</sequence>
<reference evidence="1 2" key="1">
    <citation type="submission" date="2020-07" db="EMBL/GenBank/DDBJ databases">
        <title>Description of Kordia aestuariivivens sp. nov., isolated from a tidal flat.</title>
        <authorList>
            <person name="Park S."/>
            <person name="Yoon J.-H."/>
        </authorList>
    </citation>
    <scope>NUCLEOTIDE SEQUENCE [LARGE SCALE GENOMIC DNA]</scope>
    <source>
        <strain evidence="1 2">YSTF-M3</strain>
    </source>
</reference>
<comment type="caution">
    <text evidence="1">The sequence shown here is derived from an EMBL/GenBank/DDBJ whole genome shotgun (WGS) entry which is preliminary data.</text>
</comment>
<dbReference type="RefSeq" id="WP_187560880.1">
    <property type="nucleotide sequence ID" value="NZ_JACGWS010000002.1"/>
</dbReference>
<keyword evidence="2" id="KW-1185">Reference proteome</keyword>
<evidence type="ECO:0000313" key="1">
    <source>
        <dbReference type="EMBL" id="MBC8753844.1"/>
    </source>
</evidence>
<dbReference type="PROSITE" id="PS51257">
    <property type="entry name" value="PROKAR_LIPOPROTEIN"/>
    <property type="match status" value="1"/>
</dbReference>
<proteinExistence type="predicted"/>
<protein>
    <recommendedName>
        <fullName evidence="3">Lipoprotein</fullName>
    </recommendedName>
</protein>
<accession>A0ABR7Q687</accession>
<name>A0ABR7Q687_9FLAO</name>
<dbReference type="Proteomes" id="UP000619238">
    <property type="component" value="Unassembled WGS sequence"/>
</dbReference>
<dbReference type="EMBL" id="JACGWS010000002">
    <property type="protein sequence ID" value="MBC8753844.1"/>
    <property type="molecule type" value="Genomic_DNA"/>
</dbReference>
<evidence type="ECO:0000313" key="2">
    <source>
        <dbReference type="Proteomes" id="UP000619238"/>
    </source>
</evidence>
<evidence type="ECO:0008006" key="3">
    <source>
        <dbReference type="Google" id="ProtNLM"/>
    </source>
</evidence>
<gene>
    <name evidence="1" type="ORF">H2O64_04130</name>
</gene>